<dbReference type="Proteomes" id="UP000030147">
    <property type="component" value="Unassembled WGS sequence"/>
</dbReference>
<dbReference type="EMBL" id="AVBF01000019">
    <property type="protein sequence ID" value="KGP73053.1"/>
    <property type="molecule type" value="Genomic_DNA"/>
</dbReference>
<sequence>MRRIFEQKQRRIIVLCIAMIIFLMAGQVGKAQSSLSELQSSTYLYLQLIEEDRLGAADAILTKVERIASGEEVGNLRNGPYNLNMLLRETRDTLEDEEATRQERYNRALTVALYVDALQNQVDPLWVVWRGHIIEMINQTITSENPVSNESLQKVYMLYESIIPSMHTSLEKNDRMKIELQQNALLQELAERPSEGRVQVLQDLANVLEGIQPQEKKSLTEEPEFIWLMWTVGGLIVVTLIYVGWRKYRGESEKEVRTRERDS</sequence>
<dbReference type="OrthoDB" id="2988195at2"/>
<dbReference type="AlphaFoldDB" id="A0A0A2TF44"/>
<reference evidence="2 3" key="1">
    <citation type="journal article" date="2015" name="Stand. Genomic Sci.">
        <title>High quality draft genome sequence of the moderately halophilic bacterium Pontibacillus yanchengensis Y32(T) and comparison among Pontibacillus genomes.</title>
        <authorList>
            <person name="Huang J."/>
            <person name="Qiao Z.X."/>
            <person name="Tang J.W."/>
            <person name="Wang G."/>
        </authorList>
    </citation>
    <scope>NUCLEOTIDE SEQUENCE [LARGE SCALE GENOMIC DNA]</scope>
    <source>
        <strain evidence="2 3">Y32</strain>
    </source>
</reference>
<keyword evidence="3" id="KW-1185">Reference proteome</keyword>
<feature type="transmembrane region" description="Helical" evidence="1">
    <location>
        <begin position="225"/>
        <end position="245"/>
    </location>
</feature>
<dbReference type="Pfam" id="PF09577">
    <property type="entry name" value="Spore_YpjB"/>
    <property type="match status" value="1"/>
</dbReference>
<keyword evidence="1" id="KW-1133">Transmembrane helix</keyword>
<evidence type="ECO:0000313" key="2">
    <source>
        <dbReference type="EMBL" id="KGP73053.1"/>
    </source>
</evidence>
<evidence type="ECO:0000256" key="1">
    <source>
        <dbReference type="SAM" id="Phobius"/>
    </source>
</evidence>
<evidence type="ECO:0000313" key="3">
    <source>
        <dbReference type="Proteomes" id="UP000030147"/>
    </source>
</evidence>
<dbReference type="RefSeq" id="WP_036818573.1">
    <property type="nucleotide sequence ID" value="NZ_AVBF01000019.1"/>
</dbReference>
<dbReference type="STRING" id="1385514.N782_07880"/>
<dbReference type="eggNOG" id="ENOG502ZE0H">
    <property type="taxonomic scope" value="Bacteria"/>
</dbReference>
<name>A0A0A2TF44_9BACI</name>
<keyword evidence="1" id="KW-0472">Membrane</keyword>
<proteinExistence type="predicted"/>
<protein>
    <recommendedName>
        <fullName evidence="4">Sporulation protein</fullName>
    </recommendedName>
</protein>
<keyword evidence="1" id="KW-0812">Transmembrane</keyword>
<accession>A0A0A2TF44</accession>
<gene>
    <name evidence="2" type="ORF">N782_07880</name>
</gene>
<dbReference type="InterPro" id="IPR014231">
    <property type="entry name" value="Spore_YpjB"/>
</dbReference>
<evidence type="ECO:0008006" key="4">
    <source>
        <dbReference type="Google" id="ProtNLM"/>
    </source>
</evidence>
<comment type="caution">
    <text evidence="2">The sequence shown here is derived from an EMBL/GenBank/DDBJ whole genome shotgun (WGS) entry which is preliminary data.</text>
</comment>
<organism evidence="2 3">
    <name type="scientific">Pontibacillus yanchengensis Y32</name>
    <dbReference type="NCBI Taxonomy" id="1385514"/>
    <lineage>
        <taxon>Bacteria</taxon>
        <taxon>Bacillati</taxon>
        <taxon>Bacillota</taxon>
        <taxon>Bacilli</taxon>
        <taxon>Bacillales</taxon>
        <taxon>Bacillaceae</taxon>
        <taxon>Pontibacillus</taxon>
    </lineage>
</organism>